<dbReference type="Proteomes" id="UP001219518">
    <property type="component" value="Unassembled WGS sequence"/>
</dbReference>
<sequence>MALDWSVKVEYMFDQCEAVVGQSWVKDYADECPSYDPHREYRVFWSPVDGDSPELMLERVSEIPVLTEEQERKSEPGYWRACILGVQDNPKKFENCRTRKDVKRGKGGSRNVKKSKGNNKSQETASKTLQNKHRSTRSNLFGRPERSGAFGDLDKELGSLYASSDDSDDDPTLVSDAQLKVLETSVKNLRKKLLEKSTEVEVLEKKLSEKDAELDKLRQLNMSLQEMVLDKVRSVFSSPRSSLPSSRSSSISSLNSLFEYRSRSPQCGSRARSDSTSSSIGTLSYKRKTPPGSPVLTVSAQRNSPPAKRSNNTIMDTNSQMSSPIQPRSSLDSSSATLVNSPNDSVSLSNASADQQPQEQENQEHREHMVEFVPGVFVDERKLKKVEERPLGKSDDGTYVKELAVVVFGMKVLYNSSLKERKYTSKPSDLGEEEGTPRKALNLDVLKEIAKRVALRVSREFDGKVPIDQQSRYQLATTNRMIYEKIKKMRKNKTLDFLDDNYQAPVDATTTAT</sequence>
<dbReference type="EMBL" id="JAHWGI010000981">
    <property type="protein sequence ID" value="KAK3919717.1"/>
    <property type="molecule type" value="Genomic_DNA"/>
</dbReference>
<evidence type="ECO:0000256" key="1">
    <source>
        <dbReference type="SAM" id="Coils"/>
    </source>
</evidence>
<keyword evidence="4" id="KW-1185">Reference proteome</keyword>
<feature type="compositionally biased region" description="Basic residues" evidence="2">
    <location>
        <begin position="100"/>
        <end position="117"/>
    </location>
</feature>
<feature type="region of interest" description="Disordered" evidence="2">
    <location>
        <begin position="262"/>
        <end position="365"/>
    </location>
</feature>
<evidence type="ECO:0000313" key="3">
    <source>
        <dbReference type="EMBL" id="KAK3919717.1"/>
    </source>
</evidence>
<dbReference type="AlphaFoldDB" id="A0AAE1LIX1"/>
<evidence type="ECO:0000256" key="2">
    <source>
        <dbReference type="SAM" id="MobiDB-lite"/>
    </source>
</evidence>
<protein>
    <submittedName>
        <fullName evidence="3">Proteasome-associated ATPase</fullName>
    </submittedName>
</protein>
<reference evidence="3" key="1">
    <citation type="submission" date="2021-07" db="EMBL/GenBank/DDBJ databases">
        <authorList>
            <person name="Catto M.A."/>
            <person name="Jacobson A."/>
            <person name="Kennedy G."/>
            <person name="Labadie P."/>
            <person name="Hunt B.G."/>
            <person name="Srinivasan R."/>
        </authorList>
    </citation>
    <scope>NUCLEOTIDE SEQUENCE</scope>
    <source>
        <strain evidence="3">PL_HMW_Pooled</strain>
        <tissue evidence="3">Head</tissue>
    </source>
</reference>
<keyword evidence="1" id="KW-0175">Coiled coil</keyword>
<name>A0AAE1LIX1_9NEOP</name>
<accession>A0AAE1LIX1</accession>
<reference evidence="3" key="2">
    <citation type="journal article" date="2023" name="BMC Genomics">
        <title>Pest status, molecular evolution, and epigenetic factors derived from the genome assembly of Frankliniella fusca, a thysanopteran phytovirus vector.</title>
        <authorList>
            <person name="Catto M.A."/>
            <person name="Labadie P.E."/>
            <person name="Jacobson A.L."/>
            <person name="Kennedy G.G."/>
            <person name="Srinivasan R."/>
            <person name="Hunt B.G."/>
        </authorList>
    </citation>
    <scope>NUCLEOTIDE SEQUENCE</scope>
    <source>
        <strain evidence="3">PL_HMW_Pooled</strain>
    </source>
</reference>
<feature type="coiled-coil region" evidence="1">
    <location>
        <begin position="179"/>
        <end position="227"/>
    </location>
</feature>
<proteinExistence type="predicted"/>
<evidence type="ECO:0000313" key="4">
    <source>
        <dbReference type="Proteomes" id="UP001219518"/>
    </source>
</evidence>
<gene>
    <name evidence="3" type="ORF">KUF71_008844</name>
</gene>
<feature type="compositionally biased region" description="Polar residues" evidence="2">
    <location>
        <begin position="118"/>
        <end position="129"/>
    </location>
</feature>
<feature type="compositionally biased region" description="Low complexity" evidence="2">
    <location>
        <begin position="268"/>
        <end position="284"/>
    </location>
</feature>
<dbReference type="GO" id="GO:0000502">
    <property type="term" value="C:proteasome complex"/>
    <property type="evidence" value="ECO:0007669"/>
    <property type="project" value="UniProtKB-KW"/>
</dbReference>
<organism evidence="3 4">
    <name type="scientific">Frankliniella fusca</name>
    <dbReference type="NCBI Taxonomy" id="407009"/>
    <lineage>
        <taxon>Eukaryota</taxon>
        <taxon>Metazoa</taxon>
        <taxon>Ecdysozoa</taxon>
        <taxon>Arthropoda</taxon>
        <taxon>Hexapoda</taxon>
        <taxon>Insecta</taxon>
        <taxon>Pterygota</taxon>
        <taxon>Neoptera</taxon>
        <taxon>Paraneoptera</taxon>
        <taxon>Thysanoptera</taxon>
        <taxon>Terebrantia</taxon>
        <taxon>Thripoidea</taxon>
        <taxon>Thripidae</taxon>
        <taxon>Frankliniella</taxon>
    </lineage>
</organism>
<feature type="compositionally biased region" description="Polar residues" evidence="2">
    <location>
        <begin position="296"/>
        <end position="360"/>
    </location>
</feature>
<feature type="region of interest" description="Disordered" evidence="2">
    <location>
        <begin position="96"/>
        <end position="148"/>
    </location>
</feature>
<comment type="caution">
    <text evidence="3">The sequence shown here is derived from an EMBL/GenBank/DDBJ whole genome shotgun (WGS) entry which is preliminary data.</text>
</comment>
<keyword evidence="3" id="KW-0647">Proteasome</keyword>